<dbReference type="KEGG" id="nao:Y958_25395"/>
<evidence type="ECO:0008006" key="4">
    <source>
        <dbReference type="Google" id="ProtNLM"/>
    </source>
</evidence>
<keyword evidence="3" id="KW-1185">Reference proteome</keyword>
<dbReference type="RefSeq" id="WP_088874687.1">
    <property type="nucleotide sequence ID" value="NZ_CP022112.1"/>
</dbReference>
<dbReference type="InterPro" id="IPR008407">
    <property type="entry name" value="Brnchd-chn_aa_trnsp_AzlD"/>
</dbReference>
<dbReference type="AlphaFoldDB" id="A0A248K0C0"/>
<keyword evidence="1" id="KW-1133">Transmembrane helix</keyword>
<reference evidence="2 3" key="1">
    <citation type="submission" date="2017-06" db="EMBL/GenBank/DDBJ databases">
        <title>Complete genome sequence of Nitrospirillum amazonense strain CBAmC, an endophytic nitrogen-fixing and plant growth-promoting bacterium, isolated from sugarcane.</title>
        <authorList>
            <person name="Schwab S."/>
            <person name="dos Santos Teixeira K.R."/>
            <person name="Simoes Araujo J.L."/>
            <person name="Soares Vidal M."/>
            <person name="Borges de Freitas H.R."/>
            <person name="Rivello Crivelaro A.L."/>
            <person name="Bueno de Camargo Nunes A."/>
            <person name="dos Santos C.M."/>
            <person name="Palmeira da Silva Rosa D."/>
            <person name="da Silva Padilha D."/>
            <person name="da Silva E."/>
            <person name="Araujo Terra L."/>
            <person name="Soares Mendes V."/>
            <person name="Farinelli L."/>
            <person name="Magalhaes Cruz L."/>
            <person name="Baldani J.I."/>
        </authorList>
    </citation>
    <scope>NUCLEOTIDE SEQUENCE [LARGE SCALE GENOMIC DNA]</scope>
    <source>
        <strain evidence="2 3">CBAmC</strain>
    </source>
</reference>
<organism evidence="2 3">
    <name type="scientific">Nitrospirillum viridazoti CBAmc</name>
    <dbReference type="NCBI Taxonomy" id="1441467"/>
    <lineage>
        <taxon>Bacteria</taxon>
        <taxon>Pseudomonadati</taxon>
        <taxon>Pseudomonadota</taxon>
        <taxon>Alphaproteobacteria</taxon>
        <taxon>Rhodospirillales</taxon>
        <taxon>Azospirillaceae</taxon>
        <taxon>Nitrospirillum</taxon>
        <taxon>Nitrospirillum viridazoti</taxon>
    </lineage>
</organism>
<dbReference type="Pfam" id="PF05437">
    <property type="entry name" value="AzlD"/>
    <property type="match status" value="1"/>
</dbReference>
<evidence type="ECO:0000256" key="1">
    <source>
        <dbReference type="SAM" id="Phobius"/>
    </source>
</evidence>
<proteinExistence type="predicted"/>
<keyword evidence="1" id="KW-0812">Transmembrane</keyword>
<dbReference type="EMBL" id="CP022112">
    <property type="protein sequence ID" value="ASG24249.1"/>
    <property type="molecule type" value="Genomic_DNA"/>
</dbReference>
<feature type="transmembrane region" description="Helical" evidence="1">
    <location>
        <begin position="48"/>
        <end position="67"/>
    </location>
</feature>
<sequence>MSDFARYFALDVPSLLAILAMMAVTYATRVTGYLVLRNRTLSPRATAVLEAVPGAVLISVIAPAFTTTNPADLLGLAVTLAMACRFPMLPTVIVGVAVTALLRHML</sequence>
<feature type="transmembrane region" description="Helical" evidence="1">
    <location>
        <begin position="12"/>
        <end position="36"/>
    </location>
</feature>
<evidence type="ECO:0000313" key="2">
    <source>
        <dbReference type="EMBL" id="ASG24249.1"/>
    </source>
</evidence>
<dbReference type="Proteomes" id="UP000197153">
    <property type="component" value="Chromosome 3"/>
</dbReference>
<protein>
    <recommendedName>
        <fullName evidence="4">AzlD family protein</fullName>
    </recommendedName>
</protein>
<feature type="transmembrane region" description="Helical" evidence="1">
    <location>
        <begin position="73"/>
        <end position="102"/>
    </location>
</feature>
<gene>
    <name evidence="2" type="ORF">Y958_25395</name>
</gene>
<evidence type="ECO:0000313" key="3">
    <source>
        <dbReference type="Proteomes" id="UP000197153"/>
    </source>
</evidence>
<name>A0A248K0C0_9PROT</name>
<keyword evidence="1" id="KW-0472">Membrane</keyword>
<accession>A0A248K0C0</accession>